<feature type="domain" description="HTH tetR-type" evidence="3">
    <location>
        <begin position="9"/>
        <end position="69"/>
    </location>
</feature>
<comment type="caution">
    <text evidence="4">The sequence shown here is derived from an EMBL/GenBank/DDBJ whole genome shotgun (WGS) entry which is preliminary data.</text>
</comment>
<dbReference type="SUPFAM" id="SSF48498">
    <property type="entry name" value="Tetracyclin repressor-like, C-terminal domain"/>
    <property type="match status" value="1"/>
</dbReference>
<dbReference type="Gene3D" id="1.10.357.10">
    <property type="entry name" value="Tetracycline Repressor, domain 2"/>
    <property type="match status" value="1"/>
</dbReference>
<dbReference type="RefSeq" id="WP_342774322.1">
    <property type="nucleotide sequence ID" value="NZ_JBHTGQ010000025.1"/>
</dbReference>
<dbReference type="Proteomes" id="UP001596528">
    <property type="component" value="Unassembled WGS sequence"/>
</dbReference>
<keyword evidence="5" id="KW-1185">Reference proteome</keyword>
<gene>
    <name evidence="4" type="ORF">ACFQWB_11750</name>
</gene>
<keyword evidence="1 2" id="KW-0238">DNA-binding</keyword>
<accession>A0ABW2V6D5</accession>
<organism evidence="4 5">
    <name type="scientific">Paenibacillus thermoaerophilus</name>
    <dbReference type="NCBI Taxonomy" id="1215385"/>
    <lineage>
        <taxon>Bacteria</taxon>
        <taxon>Bacillati</taxon>
        <taxon>Bacillota</taxon>
        <taxon>Bacilli</taxon>
        <taxon>Bacillales</taxon>
        <taxon>Paenibacillaceae</taxon>
        <taxon>Paenibacillus</taxon>
    </lineage>
</organism>
<dbReference type="PROSITE" id="PS50977">
    <property type="entry name" value="HTH_TETR_2"/>
    <property type="match status" value="1"/>
</dbReference>
<sequence>MTLIPPKVKFSKEAIIAAAFEIARTEGMDHITIRKVAEKMGSSIAPIYVNFKDVDELKQAVLLKIRDVSRQMLMTQYDPDPFLNIGIASLKFAREHPVLFKDLIMNNSRYIKEVQPPIGHILEQMKQAPELDGFNDEERMGILFKMQVFQLGLSVMDVTGMLPEHFNEERMIRLLESTGNDVIAAARLRKNGDLTK</sequence>
<feature type="DNA-binding region" description="H-T-H motif" evidence="2">
    <location>
        <begin position="32"/>
        <end position="51"/>
    </location>
</feature>
<protein>
    <submittedName>
        <fullName evidence="4">TetR/AcrR family transcriptional regulator</fullName>
    </submittedName>
</protein>
<evidence type="ECO:0000313" key="4">
    <source>
        <dbReference type="EMBL" id="MFC7750595.1"/>
    </source>
</evidence>
<dbReference type="SUPFAM" id="SSF46689">
    <property type="entry name" value="Homeodomain-like"/>
    <property type="match status" value="1"/>
</dbReference>
<evidence type="ECO:0000256" key="2">
    <source>
        <dbReference type="PROSITE-ProRule" id="PRU00335"/>
    </source>
</evidence>
<evidence type="ECO:0000313" key="5">
    <source>
        <dbReference type="Proteomes" id="UP001596528"/>
    </source>
</evidence>
<proteinExistence type="predicted"/>
<dbReference type="EMBL" id="JBHTGQ010000025">
    <property type="protein sequence ID" value="MFC7750595.1"/>
    <property type="molecule type" value="Genomic_DNA"/>
</dbReference>
<dbReference type="InterPro" id="IPR009057">
    <property type="entry name" value="Homeodomain-like_sf"/>
</dbReference>
<evidence type="ECO:0000259" key="3">
    <source>
        <dbReference type="PROSITE" id="PS50977"/>
    </source>
</evidence>
<name>A0ABW2V6D5_9BACL</name>
<dbReference type="InterPro" id="IPR036271">
    <property type="entry name" value="Tet_transcr_reg_TetR-rel_C_sf"/>
</dbReference>
<reference evidence="5" key="1">
    <citation type="journal article" date="2019" name="Int. J. Syst. Evol. Microbiol.">
        <title>The Global Catalogue of Microorganisms (GCM) 10K type strain sequencing project: providing services to taxonomists for standard genome sequencing and annotation.</title>
        <authorList>
            <consortium name="The Broad Institute Genomics Platform"/>
            <consortium name="The Broad Institute Genome Sequencing Center for Infectious Disease"/>
            <person name="Wu L."/>
            <person name="Ma J."/>
        </authorList>
    </citation>
    <scope>NUCLEOTIDE SEQUENCE [LARGE SCALE GENOMIC DNA]</scope>
    <source>
        <strain evidence="5">JCM 18657</strain>
    </source>
</reference>
<dbReference type="InterPro" id="IPR001647">
    <property type="entry name" value="HTH_TetR"/>
</dbReference>
<evidence type="ECO:0000256" key="1">
    <source>
        <dbReference type="ARBA" id="ARBA00023125"/>
    </source>
</evidence>